<reference evidence="3" key="3">
    <citation type="submission" date="2022-11" db="EMBL/GenBank/DDBJ databases">
        <title>Draft genome sequence of Sellimonas catena strain 18CBH55.</title>
        <authorList>
            <person name="Atsushi H."/>
            <person name="Moriya O."/>
            <person name="Mitsuo S."/>
        </authorList>
    </citation>
    <scope>NUCLEOTIDE SEQUENCE</scope>
    <source>
        <strain evidence="3">18CBH55</strain>
    </source>
</reference>
<feature type="domain" description="Mor transcription activator" evidence="1">
    <location>
        <begin position="12"/>
        <end position="85"/>
    </location>
</feature>
<sequence length="93" mass="11022">MRYRNARDIIPDHLLEELQKYVSGETVYIPRSQEKKRWGAVSGARTYYQERNERIRDKFHNGDSIDSLADEFKLSTDSIRKIVYKRCDDHSGV</sequence>
<dbReference type="RefSeq" id="WP_087167141.1">
    <property type="nucleotide sequence ID" value="NZ_BSBO01000026.1"/>
</dbReference>
<dbReference type="Proteomes" id="UP001145094">
    <property type="component" value="Unassembled WGS sequence"/>
</dbReference>
<gene>
    <name evidence="3" type="primary">yraL</name>
    <name evidence="2" type="ORF">Selli1_24560</name>
    <name evidence="3" type="ORF">Selli2_05840</name>
</gene>
<reference evidence="3" key="4">
    <citation type="submission" date="2022-11" db="EMBL/GenBank/DDBJ databases">
        <title>Draft genome sequence of Sellimonas catena strain 18CBH55.</title>
        <authorList>
            <person name="Hisatomi A."/>
            <person name="Ohkuma M."/>
            <person name="Sakamoto M."/>
        </authorList>
    </citation>
    <scope>NUCLEOTIDE SEQUENCE</scope>
    <source>
        <strain evidence="3">18CBH55</strain>
    </source>
</reference>
<dbReference type="EMBL" id="BSBO01000026">
    <property type="protein sequence ID" value="GLG05282.1"/>
    <property type="molecule type" value="Genomic_DNA"/>
</dbReference>
<proteinExistence type="predicted"/>
<organism evidence="3 4">
    <name type="scientific">Sellimonas catena</name>
    <dbReference type="NCBI Taxonomy" id="2994035"/>
    <lineage>
        <taxon>Bacteria</taxon>
        <taxon>Bacillati</taxon>
        <taxon>Bacillota</taxon>
        <taxon>Clostridia</taxon>
        <taxon>Lachnospirales</taxon>
        <taxon>Lachnospiraceae</taxon>
        <taxon>Sellimonas</taxon>
    </lineage>
</organism>
<evidence type="ECO:0000313" key="2">
    <source>
        <dbReference type="EMBL" id="GLG05282.1"/>
    </source>
</evidence>
<dbReference type="Pfam" id="PF08765">
    <property type="entry name" value="Mor"/>
    <property type="match status" value="1"/>
</dbReference>
<evidence type="ECO:0000313" key="3">
    <source>
        <dbReference type="EMBL" id="GLG89157.1"/>
    </source>
</evidence>
<dbReference type="EMBL" id="BSCH01000003">
    <property type="protein sequence ID" value="GLG89157.1"/>
    <property type="molecule type" value="Genomic_DNA"/>
</dbReference>
<accession>A0A9W6CD77</accession>
<reference evidence="2" key="1">
    <citation type="submission" date="2022-11" db="EMBL/GenBank/DDBJ databases">
        <title>Draft genome sequence of Sellimonas catena strain 12EGH17.</title>
        <authorList>
            <person name="Hisatomi A."/>
            <person name="Ohkuma M."/>
            <person name="Sakamoto M."/>
        </authorList>
    </citation>
    <scope>NUCLEOTIDE SEQUENCE</scope>
    <source>
        <strain evidence="2">12EGH17</strain>
    </source>
</reference>
<evidence type="ECO:0000313" key="5">
    <source>
        <dbReference type="Proteomes" id="UP001145145"/>
    </source>
</evidence>
<evidence type="ECO:0000313" key="4">
    <source>
        <dbReference type="Proteomes" id="UP001145094"/>
    </source>
</evidence>
<dbReference type="PANTHER" id="PTHR37812:SF1">
    <property type="entry name" value="MU-LIKE PROPHAGE FLUMU PROTEIN C"/>
    <property type="match status" value="1"/>
</dbReference>
<dbReference type="InterPro" id="IPR049739">
    <property type="entry name" value="YraL-like"/>
</dbReference>
<dbReference type="Gene3D" id="1.10.10.60">
    <property type="entry name" value="Homeodomain-like"/>
    <property type="match status" value="1"/>
</dbReference>
<dbReference type="AlphaFoldDB" id="A0A9W6CD77"/>
<dbReference type="InterPro" id="IPR014875">
    <property type="entry name" value="Mor_transcription_activator"/>
</dbReference>
<dbReference type="Proteomes" id="UP001145145">
    <property type="component" value="Unassembled WGS sequence"/>
</dbReference>
<evidence type="ECO:0000259" key="1">
    <source>
        <dbReference type="Pfam" id="PF08765"/>
    </source>
</evidence>
<dbReference type="NCBIfam" id="NF040785">
    <property type="entry name" value="CD3324_fam"/>
    <property type="match status" value="1"/>
</dbReference>
<reference evidence="3 5" key="5">
    <citation type="journal article" date="2023" name="Int. J. Syst. Evol. Microbiol.">
        <title>Sellimonas catena sp. nov., isolated from human faeces.</title>
        <authorList>
            <person name="Hisatomi A."/>
            <person name="Ohkuma M."/>
            <person name="Sakamoto M."/>
        </authorList>
    </citation>
    <scope>NUCLEOTIDE SEQUENCE</scope>
    <source>
        <strain evidence="2 5">12EGH17</strain>
        <strain evidence="3">18CBH55</strain>
    </source>
</reference>
<name>A0A9W6CD77_9FIRM</name>
<reference evidence="2" key="2">
    <citation type="submission" date="2022-11" db="EMBL/GenBank/DDBJ databases">
        <title>Draft genome sequence of Sellimonas catena strain 12EGH17.</title>
        <authorList>
            <person name="Atsushi H."/>
            <person name="Moriya O."/>
            <person name="Mitsuo S."/>
        </authorList>
    </citation>
    <scope>NUCLEOTIDE SEQUENCE</scope>
    <source>
        <strain evidence="2">12EGH17</strain>
    </source>
</reference>
<comment type="caution">
    <text evidence="3">The sequence shown here is derived from an EMBL/GenBank/DDBJ whole genome shotgun (WGS) entry which is preliminary data.</text>
</comment>
<dbReference type="PANTHER" id="PTHR37812">
    <property type="entry name" value="MU-LIKE PROPHAGE FLUMU PROTEIN C"/>
    <property type="match status" value="1"/>
</dbReference>
<dbReference type="InterPro" id="IPR052411">
    <property type="entry name" value="c-mor_Regulatory_Protein"/>
</dbReference>
<dbReference type="SUPFAM" id="SSF46689">
    <property type="entry name" value="Homeodomain-like"/>
    <property type="match status" value="1"/>
</dbReference>
<dbReference type="InterPro" id="IPR009057">
    <property type="entry name" value="Homeodomain-like_sf"/>
</dbReference>
<protein>
    <recommendedName>
        <fullName evidence="1">Mor transcription activator domain-containing protein</fullName>
    </recommendedName>
</protein>
<keyword evidence="5" id="KW-1185">Reference proteome</keyword>